<reference evidence="2 3" key="1">
    <citation type="submission" date="2016-10" db="EMBL/GenBank/DDBJ databases">
        <authorList>
            <person name="de Groot N.N."/>
        </authorList>
    </citation>
    <scope>NUCLEOTIDE SEQUENCE [LARGE SCALE GENOMIC DNA]</scope>
    <source>
        <strain evidence="2 3">DSM 18979</strain>
    </source>
</reference>
<accession>A0A1I0CY47</accession>
<dbReference type="InterPro" id="IPR037171">
    <property type="entry name" value="NagB/RpiA_transferase-like"/>
</dbReference>
<evidence type="ECO:0000313" key="2">
    <source>
        <dbReference type="EMBL" id="SET24793.1"/>
    </source>
</evidence>
<dbReference type="STRING" id="426128.SAMN05660297_01822"/>
<name>A0A1I0CY47_9FIRM</name>
<dbReference type="SUPFAM" id="SSF100950">
    <property type="entry name" value="NagB/RpiA/CoA transferase-like"/>
    <property type="match status" value="1"/>
</dbReference>
<proteinExistence type="inferred from homology"/>
<dbReference type="GO" id="GO:0008410">
    <property type="term" value="F:CoA-transferase activity"/>
    <property type="evidence" value="ECO:0007669"/>
    <property type="project" value="InterPro"/>
</dbReference>
<sequence length="238" mass="26431">MKYEPSDMMTIAIARLLKNDETVFHGVASPVPMVSILLAKELHAPNLIYLNIAGGVDAKPYKLPKSTDAPELLKGTRAIFKLEEIFDLSARGGLDVAFLSGVQIDKLGRVNSSVIGEYHKPKVRLPGGAGSACLIPTTKKAILWRTKHDKKVFVESCDFVTTQGNVHRVVTPLCIFKKDERGLILESIHPYTTLEEVQENTGFPLVYDSISYTPEPTQQELRALENVDPSRIRDIEFV</sequence>
<dbReference type="PANTHER" id="PTHR43293:SF3">
    <property type="entry name" value="CHOLESTEROL RING-CLEAVING HYDROLASE IPDB SUBUNIT"/>
    <property type="match status" value="1"/>
</dbReference>
<dbReference type="PANTHER" id="PTHR43293">
    <property type="entry name" value="ACETATE COA-TRANSFERASE YDIF"/>
    <property type="match status" value="1"/>
</dbReference>
<dbReference type="Proteomes" id="UP000199568">
    <property type="component" value="Unassembled WGS sequence"/>
</dbReference>
<dbReference type="Pfam" id="PF01144">
    <property type="entry name" value="CoA_trans"/>
    <property type="match status" value="1"/>
</dbReference>
<dbReference type="AlphaFoldDB" id="A0A1I0CY47"/>
<dbReference type="InterPro" id="IPR004165">
    <property type="entry name" value="CoA_trans_fam_I"/>
</dbReference>
<keyword evidence="3" id="KW-1185">Reference proteome</keyword>
<dbReference type="RefSeq" id="WP_090442596.1">
    <property type="nucleotide sequence ID" value="NZ_FOHU01000006.1"/>
</dbReference>
<gene>
    <name evidence="2" type="ORF">SAMN05660297_01822</name>
</gene>
<organism evidence="2 3">
    <name type="scientific">Natronincola peptidivorans</name>
    <dbReference type="NCBI Taxonomy" id="426128"/>
    <lineage>
        <taxon>Bacteria</taxon>
        <taxon>Bacillati</taxon>
        <taxon>Bacillota</taxon>
        <taxon>Clostridia</taxon>
        <taxon>Peptostreptococcales</taxon>
        <taxon>Natronincolaceae</taxon>
        <taxon>Natronincola</taxon>
    </lineage>
</organism>
<dbReference type="SMART" id="SM00882">
    <property type="entry name" value="CoA_trans"/>
    <property type="match status" value="1"/>
</dbReference>
<dbReference type="OrthoDB" id="9805230at2"/>
<keyword evidence="2" id="KW-0808">Transferase</keyword>
<evidence type="ECO:0000256" key="1">
    <source>
        <dbReference type="ARBA" id="ARBA00007047"/>
    </source>
</evidence>
<dbReference type="EMBL" id="FOHU01000006">
    <property type="protein sequence ID" value="SET24793.1"/>
    <property type="molecule type" value="Genomic_DNA"/>
</dbReference>
<dbReference type="Gene3D" id="3.40.1080.10">
    <property type="entry name" value="Glutaconate Coenzyme A-transferase"/>
    <property type="match status" value="1"/>
</dbReference>
<protein>
    <submittedName>
        <fullName evidence="2">Glutaconate CoA-transferase subunit B</fullName>
    </submittedName>
</protein>
<comment type="similarity">
    <text evidence="1">Belongs to the 3-oxoacid CoA-transferase subunit B family.</text>
</comment>
<evidence type="ECO:0000313" key="3">
    <source>
        <dbReference type="Proteomes" id="UP000199568"/>
    </source>
</evidence>